<evidence type="ECO:0000313" key="3">
    <source>
        <dbReference type="Proteomes" id="UP000326857"/>
    </source>
</evidence>
<sequence>MREGLGEGLIDPRTPSLADKPSPDPSRKREGRKKGAVLKLGYSLTTLDARS</sequence>
<feature type="region of interest" description="Disordered" evidence="1">
    <location>
        <begin position="1"/>
        <end position="37"/>
    </location>
</feature>
<name>A0A5E8A8G7_9SPHN</name>
<reference evidence="2 3" key="1">
    <citation type="submission" date="2019-09" db="EMBL/GenBank/DDBJ databases">
        <authorList>
            <person name="Dittami M. S."/>
        </authorList>
    </citation>
    <scope>NUCLEOTIDE SEQUENCE [LARGE SCALE GENOMIC DNA]</scope>
    <source>
        <strain evidence="2">SPHINGO391</strain>
    </source>
</reference>
<gene>
    <name evidence="2" type="ORF">SPHINGO391_480211</name>
</gene>
<dbReference type="AlphaFoldDB" id="A0A5E8A8G7"/>
<proteinExistence type="predicted"/>
<accession>A0A5E8A8G7</accession>
<organism evidence="2 3">
    <name type="scientific">Sphingomonas aurantiaca</name>
    <dbReference type="NCBI Taxonomy" id="185949"/>
    <lineage>
        <taxon>Bacteria</taxon>
        <taxon>Pseudomonadati</taxon>
        <taxon>Pseudomonadota</taxon>
        <taxon>Alphaproteobacteria</taxon>
        <taxon>Sphingomonadales</taxon>
        <taxon>Sphingomonadaceae</taxon>
        <taxon>Sphingomonas</taxon>
    </lineage>
</organism>
<evidence type="ECO:0000313" key="2">
    <source>
        <dbReference type="EMBL" id="VVT25267.1"/>
    </source>
</evidence>
<evidence type="ECO:0000256" key="1">
    <source>
        <dbReference type="SAM" id="MobiDB-lite"/>
    </source>
</evidence>
<dbReference type="EMBL" id="CABVLI010000043">
    <property type="protein sequence ID" value="VVT25267.1"/>
    <property type="molecule type" value="Genomic_DNA"/>
</dbReference>
<dbReference type="Proteomes" id="UP000326857">
    <property type="component" value="Unassembled WGS sequence"/>
</dbReference>
<protein>
    <submittedName>
        <fullName evidence="2">Uncharacterized protein</fullName>
    </submittedName>
</protein>